<feature type="transmembrane region" description="Helical" evidence="1">
    <location>
        <begin position="25"/>
        <end position="47"/>
    </location>
</feature>
<evidence type="ECO:0000313" key="3">
    <source>
        <dbReference type="EMBL" id="AWH85392.1"/>
    </source>
</evidence>
<dbReference type="EMBL" id="CP029186">
    <property type="protein sequence ID" value="AWH85392.1"/>
    <property type="molecule type" value="Genomic_DNA"/>
</dbReference>
<evidence type="ECO:0000313" key="4">
    <source>
        <dbReference type="Proteomes" id="UP000244929"/>
    </source>
</evidence>
<feature type="transmembrane region" description="Helical" evidence="1">
    <location>
        <begin position="53"/>
        <end position="75"/>
    </location>
</feature>
<dbReference type="Proteomes" id="UP000244929">
    <property type="component" value="Chromosome"/>
</dbReference>
<dbReference type="InterPro" id="IPR025698">
    <property type="entry name" value="2TM_dom"/>
</dbReference>
<keyword evidence="1" id="KW-0812">Transmembrane</keyword>
<dbReference type="GO" id="GO:0016301">
    <property type="term" value="F:kinase activity"/>
    <property type="evidence" value="ECO:0007669"/>
    <property type="project" value="UniProtKB-KW"/>
</dbReference>
<dbReference type="AlphaFoldDB" id="A0A2S1QYD1"/>
<accession>A0A2S1QYD1</accession>
<dbReference type="RefSeq" id="WP_108778094.1">
    <property type="nucleotide sequence ID" value="NZ_CP029186.1"/>
</dbReference>
<protein>
    <submittedName>
        <fullName evidence="3">Histidine kinase</fullName>
    </submittedName>
</protein>
<organism evidence="3 4">
    <name type="scientific">Flavobacterium album</name>
    <dbReference type="NCBI Taxonomy" id="2175091"/>
    <lineage>
        <taxon>Bacteria</taxon>
        <taxon>Pseudomonadati</taxon>
        <taxon>Bacteroidota</taxon>
        <taxon>Flavobacteriia</taxon>
        <taxon>Flavobacteriales</taxon>
        <taxon>Flavobacteriaceae</taxon>
        <taxon>Flavobacterium</taxon>
    </lineage>
</organism>
<keyword evidence="3" id="KW-0418">Kinase</keyword>
<keyword evidence="4" id="KW-1185">Reference proteome</keyword>
<dbReference type="OrthoDB" id="8965954at2"/>
<dbReference type="KEGG" id="falb:HYN59_09820"/>
<proteinExistence type="predicted"/>
<name>A0A2S1QYD1_9FLAO</name>
<keyword evidence="1" id="KW-0472">Membrane</keyword>
<keyword evidence="3" id="KW-0808">Transferase</keyword>
<feature type="domain" description="2TM" evidence="2">
    <location>
        <begin position="14"/>
        <end position="97"/>
    </location>
</feature>
<evidence type="ECO:0000259" key="2">
    <source>
        <dbReference type="Pfam" id="PF13239"/>
    </source>
</evidence>
<keyword evidence="1" id="KW-1133">Transmembrane helix</keyword>
<sequence length="107" mass="13027">MEDYSFEEQKRLDRARKKVEDIKGFYKHLSAYVLVNIFLIVMQAINLKPGESFWSWGTFITPLSWGIGLLAHWLTVYNRHMFFSRDWEERKIQEYMDREKSKASKWE</sequence>
<reference evidence="3 4" key="1">
    <citation type="submission" date="2018-04" db="EMBL/GenBank/DDBJ databases">
        <title>Genome sequencing of Flavobacterium sp. HYN0059.</title>
        <authorList>
            <person name="Yi H."/>
            <person name="Baek C."/>
        </authorList>
    </citation>
    <scope>NUCLEOTIDE SEQUENCE [LARGE SCALE GENOMIC DNA]</scope>
    <source>
        <strain evidence="3 4">HYN0059</strain>
    </source>
</reference>
<evidence type="ECO:0000256" key="1">
    <source>
        <dbReference type="SAM" id="Phobius"/>
    </source>
</evidence>
<dbReference type="Pfam" id="PF13239">
    <property type="entry name" value="2TM"/>
    <property type="match status" value="1"/>
</dbReference>
<gene>
    <name evidence="3" type="ORF">HYN59_09820</name>
</gene>